<protein>
    <submittedName>
        <fullName evidence="1">Uncharacterized protein</fullName>
    </submittedName>
</protein>
<dbReference type="Proteomes" id="UP000237686">
    <property type="component" value="Unassembled WGS sequence"/>
</dbReference>
<organism evidence="1 2">
    <name type="scientific">Burkholderia multivorans</name>
    <dbReference type="NCBI Taxonomy" id="87883"/>
    <lineage>
        <taxon>Bacteria</taxon>
        <taxon>Pseudomonadati</taxon>
        <taxon>Pseudomonadota</taxon>
        <taxon>Betaproteobacteria</taxon>
        <taxon>Burkholderiales</taxon>
        <taxon>Burkholderiaceae</taxon>
        <taxon>Burkholderia</taxon>
        <taxon>Burkholderia cepacia complex</taxon>
    </lineage>
</organism>
<accession>A0A8E2RSX5</accession>
<dbReference type="EMBL" id="PVFZ01000057">
    <property type="protein sequence ID" value="PRF20700.1"/>
    <property type="molecule type" value="Genomic_DNA"/>
</dbReference>
<proteinExistence type="predicted"/>
<dbReference type="AlphaFoldDB" id="A0A8E2RSX5"/>
<evidence type="ECO:0000313" key="2">
    <source>
        <dbReference type="Proteomes" id="UP000237686"/>
    </source>
</evidence>
<reference evidence="1 2" key="1">
    <citation type="submission" date="2018-03" db="EMBL/GenBank/DDBJ databases">
        <authorList>
            <person name="Nguyen K."/>
            <person name="Fouts D."/>
            <person name="Sutton G."/>
        </authorList>
    </citation>
    <scope>NUCLEOTIDE SEQUENCE [LARGE SCALE GENOMIC DNA]</scope>
    <source>
        <strain evidence="1 2">AU17135</strain>
    </source>
</reference>
<gene>
    <name evidence="1" type="ORF">C6P98_21040</name>
</gene>
<name>A0A8E2RSX5_9BURK</name>
<evidence type="ECO:0000313" key="1">
    <source>
        <dbReference type="EMBL" id="PRF20700.1"/>
    </source>
</evidence>
<sequence length="76" mass="8161">MGAHSSDDCAAASLLQRLCSSSKPHLRRFCVPAAAGGHRVFGRFSGATCRNLPIGRNSPNSTRCSQRGQLHFFTSL</sequence>
<comment type="caution">
    <text evidence="1">The sequence shown here is derived from an EMBL/GenBank/DDBJ whole genome shotgun (WGS) entry which is preliminary data.</text>
</comment>